<keyword evidence="6" id="KW-0159">Chromosome partition</keyword>
<keyword evidence="5" id="KW-0132">Cell division</keyword>
<evidence type="ECO:0000313" key="11">
    <source>
        <dbReference type="Proteomes" id="UP000008672"/>
    </source>
</evidence>
<feature type="coiled-coil region" evidence="9">
    <location>
        <begin position="115"/>
        <end position="142"/>
    </location>
</feature>
<dbReference type="GO" id="GO:0005634">
    <property type="term" value="C:nucleus"/>
    <property type="evidence" value="ECO:0007669"/>
    <property type="project" value="UniProtKB-SubCell"/>
</dbReference>
<sequence>MACCVYQFISSMSECFLFYRKMYLYKNRLETFTDWPFTGNCNCTPENMAKAGFIYRPSENEPDVAMCFFCLKELEGWEPQDDPLQEHLKRGANCGFLTMKKYEELTVEEFYKLELHRVQLLIQKKKEEMRDLIREKSEAKKQELIQFFNTVSLKGQKSKLTNLPRTDG</sequence>
<evidence type="ECO:0000256" key="8">
    <source>
        <dbReference type="ARBA" id="ARBA00023328"/>
    </source>
</evidence>
<evidence type="ECO:0000256" key="2">
    <source>
        <dbReference type="ARBA" id="ARBA00004584"/>
    </source>
</evidence>
<dbReference type="Proteomes" id="UP000008672">
    <property type="component" value="Unassembled WGS sequence"/>
</dbReference>
<name>H3ATW9_LATCH</name>
<keyword evidence="11" id="KW-1185">Reference proteome</keyword>
<evidence type="ECO:0000256" key="6">
    <source>
        <dbReference type="ARBA" id="ARBA00022829"/>
    </source>
</evidence>
<dbReference type="InterPro" id="IPR051190">
    <property type="entry name" value="Baculoviral_IAP"/>
</dbReference>
<dbReference type="GO" id="GO:0005819">
    <property type="term" value="C:spindle"/>
    <property type="evidence" value="ECO:0007669"/>
    <property type="project" value="UniProtKB-SubCell"/>
</dbReference>
<keyword evidence="9" id="KW-0175">Coiled coil</keyword>
<dbReference type="EMBL" id="AFYH01100716">
    <property type="status" value="NOT_ANNOTATED_CDS"/>
    <property type="molecule type" value="Genomic_DNA"/>
</dbReference>
<protein>
    <recommendedName>
        <fullName evidence="12">Baculoviral IAP repeat containing 5</fullName>
    </recommendedName>
</protein>
<proteinExistence type="inferred from homology"/>
<dbReference type="OMA" id="YMLEMTR"/>
<evidence type="ECO:0000313" key="10">
    <source>
        <dbReference type="Ensembl" id="ENSLACP00000013090.1"/>
    </source>
</evidence>
<dbReference type="GO" id="GO:0046872">
    <property type="term" value="F:metal ion binding"/>
    <property type="evidence" value="ECO:0007669"/>
    <property type="project" value="UniProtKB-KW"/>
</dbReference>
<dbReference type="CDD" id="cd00022">
    <property type="entry name" value="BIR"/>
    <property type="match status" value="1"/>
</dbReference>
<reference evidence="10" key="2">
    <citation type="submission" date="2025-08" db="UniProtKB">
        <authorList>
            <consortium name="Ensembl"/>
        </authorList>
    </citation>
    <scope>IDENTIFICATION</scope>
</reference>
<dbReference type="GO" id="GO:0000775">
    <property type="term" value="C:chromosome, centromeric region"/>
    <property type="evidence" value="ECO:0007669"/>
    <property type="project" value="UniProtKB-SubCell"/>
</dbReference>
<dbReference type="SUPFAM" id="SSF57924">
    <property type="entry name" value="Inhibitor of apoptosis (IAP) repeat"/>
    <property type="match status" value="1"/>
</dbReference>
<keyword evidence="4" id="KW-0479">Metal-binding</keyword>
<evidence type="ECO:0008006" key="12">
    <source>
        <dbReference type="Google" id="ProtNLM"/>
    </source>
</evidence>
<keyword evidence="5" id="KW-0498">Mitosis</keyword>
<evidence type="ECO:0000256" key="4">
    <source>
        <dbReference type="ARBA" id="ARBA00022723"/>
    </source>
</evidence>
<dbReference type="PANTHER" id="PTHR46771">
    <property type="entry name" value="DETERIN"/>
    <property type="match status" value="1"/>
</dbReference>
<reference evidence="11" key="1">
    <citation type="submission" date="2011-08" db="EMBL/GenBank/DDBJ databases">
        <title>The draft genome of Latimeria chalumnae.</title>
        <authorList>
            <person name="Di Palma F."/>
            <person name="Alfoldi J."/>
            <person name="Johnson J."/>
            <person name="Berlin A."/>
            <person name="Gnerre S."/>
            <person name="Jaffe D."/>
            <person name="MacCallum I."/>
            <person name="Young S."/>
            <person name="Walker B.J."/>
            <person name="Lander E."/>
            <person name="Lindblad-Toh K."/>
        </authorList>
    </citation>
    <scope>NUCLEOTIDE SEQUENCE [LARGE SCALE GENOMIC DNA]</scope>
    <source>
        <strain evidence="11">Wild caught</strain>
    </source>
</reference>
<evidence type="ECO:0000256" key="5">
    <source>
        <dbReference type="ARBA" id="ARBA00022776"/>
    </source>
</evidence>
<dbReference type="Ensembl" id="ENSLACT00000013186.1">
    <property type="protein sequence ID" value="ENSLACP00000013090.1"/>
    <property type="gene ID" value="ENSLACG00000011531.1"/>
</dbReference>
<keyword evidence="8" id="KW-0137">Centromere</keyword>
<keyword evidence="5" id="KW-0131">Cell cycle</keyword>
<dbReference type="InParanoid" id="H3ATW9"/>
<dbReference type="eggNOG" id="KOG1101">
    <property type="taxonomic scope" value="Eukaryota"/>
</dbReference>
<evidence type="ECO:0000256" key="7">
    <source>
        <dbReference type="ARBA" id="ARBA00022833"/>
    </source>
</evidence>
<dbReference type="GO" id="GO:0051301">
    <property type="term" value="P:cell division"/>
    <property type="evidence" value="ECO:0007669"/>
    <property type="project" value="UniProtKB-KW"/>
</dbReference>
<dbReference type="EMBL" id="AFYH01100715">
    <property type="status" value="NOT_ANNOTATED_CDS"/>
    <property type="molecule type" value="Genomic_DNA"/>
</dbReference>
<dbReference type="EMBL" id="AFYH01100718">
    <property type="status" value="NOT_ANNOTATED_CDS"/>
    <property type="molecule type" value="Genomic_DNA"/>
</dbReference>
<evidence type="ECO:0000256" key="9">
    <source>
        <dbReference type="SAM" id="Coils"/>
    </source>
</evidence>
<dbReference type="HOGENOM" id="CLU_016347_0_0_1"/>
<dbReference type="GO" id="GO:0007059">
    <property type="term" value="P:chromosome segregation"/>
    <property type="evidence" value="ECO:0007669"/>
    <property type="project" value="UniProtKB-KW"/>
</dbReference>
<dbReference type="STRING" id="7897.ENSLACP00000013090"/>
<evidence type="ECO:0000256" key="1">
    <source>
        <dbReference type="ARBA" id="ARBA00004186"/>
    </source>
</evidence>
<comment type="subcellular location">
    <subcellularLocation>
        <location evidence="2">Chromosome</location>
        <location evidence="2">Centromere</location>
    </subcellularLocation>
    <subcellularLocation>
        <location evidence="1">Cytoplasm</location>
        <location evidence="1">Cytoskeleton</location>
        <location evidence="1">Spindle</location>
    </subcellularLocation>
</comment>
<evidence type="ECO:0000256" key="3">
    <source>
        <dbReference type="ARBA" id="ARBA00006672"/>
    </source>
</evidence>
<organism evidence="10 11">
    <name type="scientific">Latimeria chalumnae</name>
    <name type="common">Coelacanth</name>
    <dbReference type="NCBI Taxonomy" id="7897"/>
    <lineage>
        <taxon>Eukaryota</taxon>
        <taxon>Metazoa</taxon>
        <taxon>Chordata</taxon>
        <taxon>Craniata</taxon>
        <taxon>Vertebrata</taxon>
        <taxon>Euteleostomi</taxon>
        <taxon>Coelacanthiformes</taxon>
        <taxon>Coelacanthidae</taxon>
        <taxon>Latimeria</taxon>
    </lineage>
</organism>
<dbReference type="EMBL" id="AFYH01100717">
    <property type="status" value="NOT_ANNOTATED_CDS"/>
    <property type="molecule type" value="Genomic_DNA"/>
</dbReference>
<dbReference type="Pfam" id="PF00653">
    <property type="entry name" value="BIR"/>
    <property type="match status" value="1"/>
</dbReference>
<reference evidence="10" key="3">
    <citation type="submission" date="2025-09" db="UniProtKB">
        <authorList>
            <consortium name="Ensembl"/>
        </authorList>
    </citation>
    <scope>IDENTIFICATION</scope>
</reference>
<dbReference type="SMART" id="SM00238">
    <property type="entry name" value="BIR"/>
    <property type="match status" value="1"/>
</dbReference>
<dbReference type="PANTHER" id="PTHR46771:SF2">
    <property type="entry name" value="BACULOVIRAL IAP REPEAT-CONTAINING PROTEIN 5.1"/>
    <property type="match status" value="1"/>
</dbReference>
<dbReference type="PROSITE" id="PS50143">
    <property type="entry name" value="BIR_REPEAT_2"/>
    <property type="match status" value="1"/>
</dbReference>
<dbReference type="InterPro" id="IPR001370">
    <property type="entry name" value="BIR_rpt"/>
</dbReference>
<keyword evidence="7" id="KW-0862">Zinc</keyword>
<dbReference type="Gene3D" id="1.10.1170.10">
    <property type="entry name" value="Inhibitor Of Apoptosis Protein (2mihbC-IAP-1), Chain A"/>
    <property type="match status" value="1"/>
</dbReference>
<dbReference type="AlphaFoldDB" id="H3ATW9"/>
<accession>H3ATW9</accession>
<dbReference type="GeneTree" id="ENSGT00510000047537"/>
<comment type="similarity">
    <text evidence="3">Belongs to the IAP family.</text>
</comment>
<gene>
    <name evidence="10" type="primary">LOC102346472</name>
</gene>